<organism evidence="3 4">
    <name type="scientific">Marinobacter halodurans</name>
    <dbReference type="NCBI Taxonomy" id="2528979"/>
    <lineage>
        <taxon>Bacteria</taxon>
        <taxon>Pseudomonadati</taxon>
        <taxon>Pseudomonadota</taxon>
        <taxon>Gammaproteobacteria</taxon>
        <taxon>Pseudomonadales</taxon>
        <taxon>Marinobacteraceae</taxon>
        <taxon>Marinobacter</taxon>
    </lineage>
</organism>
<proteinExistence type="predicted"/>
<evidence type="ECO:0000259" key="1">
    <source>
        <dbReference type="Pfam" id="PF08878"/>
    </source>
</evidence>
<feature type="domain" description="Anti-bacteriophage protein A/HamA C-terminal" evidence="1">
    <location>
        <begin position="267"/>
        <end position="529"/>
    </location>
</feature>
<keyword evidence="4" id="KW-1185">Reference proteome</keyword>
<accession>A0ABY1ZGS2</accession>
<dbReference type="RefSeq" id="WP_131484043.1">
    <property type="nucleotide sequence ID" value="NZ_SJDL01000056.1"/>
</dbReference>
<comment type="caution">
    <text evidence="3">The sequence shown here is derived from an EMBL/GenBank/DDBJ whole genome shotgun (WGS) entry which is preliminary data.</text>
</comment>
<reference evidence="3 4" key="1">
    <citation type="submission" date="2019-02" db="EMBL/GenBank/DDBJ databases">
        <title>Marinobacter halodurans sp. nov., a marine bacterium isolated from sea tidal flat.</title>
        <authorList>
            <person name="Yoo Y."/>
            <person name="Lee D.W."/>
            <person name="Kim B.S."/>
            <person name="Kim J.-J."/>
        </authorList>
    </citation>
    <scope>NUCLEOTIDE SEQUENCE [LARGE SCALE GENOMIC DNA]</scope>
    <source>
        <strain evidence="3 4">YJ-S3-2</strain>
    </source>
</reference>
<sequence length="531" mass="60716">MNGIITSTNSDSGGVGAKKGFLFQDHIAVRHILSLLSDSSVQEVHCETRDDISIVVSGTTGNYVLNIQVKTTDGAKKWSTEELCDSEIYIKQLKLDSLQVPAKFRIISSRDVGSSSVKTLLYPKEQRDAKKRQQLINVITRRHKGAVSPNKNSAEYWVDNCHWEVIKEIDAIKFRNQNSINSIAENFGYNLTSAQILEINDKLLLSAIEAAAASNKTEFEKKIFKKDEFEKRFKKLMDNAATSANPTKHPYSPEKIIKPFLIDVFYDTDAKIRTGHGLDIGLNLNEWRVDDFVEHLLIWLPEFCLQASELSNLPTNHLEYGKKLHDTTKRIRDKFSEQMDEILGNLTLHTCLRTALKSEPIPCKVFYLADTSQYKSFRNSHFVNNSGIQELWLGSSIISKVRFTETIPKCFDLIKSILDPKFVEKERRVIVDLFEASHYSSSDIVDFLDEDTSLNDLLSRLCISLLVIYRSDAFLDKENYKESIEEEMQKNFSKLLENLPSEIDSLKIYIFMIPAEDIDRLNDEFNKRLGG</sequence>
<evidence type="ECO:0000313" key="3">
    <source>
        <dbReference type="EMBL" id="TBW47843.1"/>
    </source>
</evidence>
<dbReference type="EMBL" id="SJDL01000056">
    <property type="protein sequence ID" value="TBW47843.1"/>
    <property type="molecule type" value="Genomic_DNA"/>
</dbReference>
<dbReference type="InterPro" id="IPR014976">
    <property type="entry name" value="AbpA_HamA_C"/>
</dbReference>
<dbReference type="InterPro" id="IPR025382">
    <property type="entry name" value="Cap4-like_endonuclease_dom"/>
</dbReference>
<protein>
    <submittedName>
        <fullName evidence="3">DUF1837 domain-containing protein</fullName>
    </submittedName>
</protein>
<evidence type="ECO:0000259" key="2">
    <source>
        <dbReference type="Pfam" id="PF14130"/>
    </source>
</evidence>
<dbReference type="Pfam" id="PF14130">
    <property type="entry name" value="Cap4_nuclease"/>
    <property type="match status" value="1"/>
</dbReference>
<dbReference type="Pfam" id="PF08878">
    <property type="entry name" value="HamA"/>
    <property type="match status" value="1"/>
</dbReference>
<gene>
    <name evidence="3" type="ORF">EZI54_22055</name>
</gene>
<dbReference type="Proteomes" id="UP000313645">
    <property type="component" value="Unassembled WGS sequence"/>
</dbReference>
<evidence type="ECO:0000313" key="4">
    <source>
        <dbReference type="Proteomes" id="UP000313645"/>
    </source>
</evidence>
<feature type="domain" description="CD-NTase associated protein 4-like DNA endonuclease" evidence="2">
    <location>
        <begin position="12"/>
        <end position="187"/>
    </location>
</feature>
<name>A0ABY1ZGS2_9GAMM</name>